<evidence type="ECO:0000313" key="3">
    <source>
        <dbReference type="Proteomes" id="UP000001876"/>
    </source>
</evidence>
<keyword evidence="3" id="KW-1185">Reference proteome</keyword>
<dbReference type="KEGG" id="mpp:MICPUCDRAFT_63730"/>
<dbReference type="AlphaFoldDB" id="C1N5P2"/>
<evidence type="ECO:0000313" key="2">
    <source>
        <dbReference type="EMBL" id="EEH52533.1"/>
    </source>
</evidence>
<name>C1N5P2_MICPC</name>
<dbReference type="GeneID" id="9688836"/>
<feature type="compositionally biased region" description="Basic residues" evidence="1">
    <location>
        <begin position="39"/>
        <end position="50"/>
    </location>
</feature>
<gene>
    <name evidence="2" type="ORF">MICPUCDRAFT_63730</name>
</gene>
<dbReference type="Proteomes" id="UP000001876">
    <property type="component" value="Unassembled WGS sequence"/>
</dbReference>
<proteinExistence type="predicted"/>
<dbReference type="eggNOG" id="ENOG502S94I">
    <property type="taxonomic scope" value="Eukaryota"/>
</dbReference>
<evidence type="ECO:0000256" key="1">
    <source>
        <dbReference type="SAM" id="MobiDB-lite"/>
    </source>
</evidence>
<protein>
    <submittedName>
        <fullName evidence="2">Predicted protein</fullName>
    </submittedName>
</protein>
<organism evidence="3">
    <name type="scientific">Micromonas pusilla (strain CCMP1545)</name>
    <name type="common">Picoplanktonic green alga</name>
    <dbReference type="NCBI Taxonomy" id="564608"/>
    <lineage>
        <taxon>Eukaryota</taxon>
        <taxon>Viridiplantae</taxon>
        <taxon>Chlorophyta</taxon>
        <taxon>Mamiellophyceae</taxon>
        <taxon>Mamiellales</taxon>
        <taxon>Mamiellaceae</taxon>
        <taxon>Micromonas</taxon>
    </lineage>
</organism>
<reference evidence="2 3" key="1">
    <citation type="journal article" date="2009" name="Science">
        <title>Green evolution and dynamic adaptations revealed by genomes of the marine picoeukaryotes Micromonas.</title>
        <authorList>
            <person name="Worden A.Z."/>
            <person name="Lee J.H."/>
            <person name="Mock T."/>
            <person name="Rouze P."/>
            <person name="Simmons M.P."/>
            <person name="Aerts A.L."/>
            <person name="Allen A.E."/>
            <person name="Cuvelier M.L."/>
            <person name="Derelle E."/>
            <person name="Everett M.V."/>
            <person name="Foulon E."/>
            <person name="Grimwood J."/>
            <person name="Gundlach H."/>
            <person name="Henrissat B."/>
            <person name="Napoli C."/>
            <person name="McDonald S.M."/>
            <person name="Parker M.S."/>
            <person name="Rombauts S."/>
            <person name="Salamov A."/>
            <person name="Von Dassow P."/>
            <person name="Badger J.H."/>
            <person name="Coutinho P.M."/>
            <person name="Demir E."/>
            <person name="Dubchak I."/>
            <person name="Gentemann C."/>
            <person name="Eikrem W."/>
            <person name="Gready J.E."/>
            <person name="John U."/>
            <person name="Lanier W."/>
            <person name="Lindquist E.A."/>
            <person name="Lucas S."/>
            <person name="Mayer K.F."/>
            <person name="Moreau H."/>
            <person name="Not F."/>
            <person name="Otillar R."/>
            <person name="Panaud O."/>
            <person name="Pangilinan J."/>
            <person name="Paulsen I."/>
            <person name="Piegu B."/>
            <person name="Poliakov A."/>
            <person name="Robbens S."/>
            <person name="Schmutz J."/>
            <person name="Toulza E."/>
            <person name="Wyss T."/>
            <person name="Zelensky A."/>
            <person name="Zhou K."/>
            <person name="Armbrust E.V."/>
            <person name="Bhattacharya D."/>
            <person name="Goodenough U.W."/>
            <person name="Van de Peer Y."/>
            <person name="Grigoriev I.V."/>
        </authorList>
    </citation>
    <scope>NUCLEOTIDE SEQUENCE [LARGE SCALE GENOMIC DNA]</scope>
    <source>
        <strain evidence="2 3">CCMP1545</strain>
    </source>
</reference>
<dbReference type="OrthoDB" id="5984008at2759"/>
<dbReference type="RefSeq" id="XP_003063397.1">
    <property type="nucleotide sequence ID" value="XM_003063351.1"/>
</dbReference>
<dbReference type="EMBL" id="GG663748">
    <property type="protein sequence ID" value="EEH52533.1"/>
    <property type="molecule type" value="Genomic_DNA"/>
</dbReference>
<accession>C1N5P2</accession>
<feature type="region of interest" description="Disordered" evidence="1">
    <location>
        <begin position="14"/>
        <end position="50"/>
    </location>
</feature>
<sequence>MGYDVFLRYPRRAASSSRSGARRGGPGRQSRNRVSVRGMRTRTRRARRSPRAPPSLLALVVVVVVVLATAAPIARVSAEDASCPCLTAITWSLLGIDSGTNAACNRVDVAGEVQCYPATYGLTCAAHDSGLEPYCDAAVASPPAYCAEQWCYVDPALCRASSAGLRFGETQILQDASGLAYYSYATCGGDGSSWDTRELDNLKGKTLRAAVPILSYPPDQYVVDTATNAMVTTGYTTYGNLPSGADAKGIWVDLYERVALEAGFTIQWNTVSEGSLKAHSSKYTACVQDVADGLLGAFSSRRSPYDPVRAVHAVP</sequence>